<dbReference type="RefSeq" id="WP_026610515.1">
    <property type="nucleotide sequence ID" value="NZ_OX458333.1"/>
</dbReference>
<feature type="transmembrane region" description="Helical" evidence="1">
    <location>
        <begin position="15"/>
        <end position="45"/>
    </location>
</feature>
<feature type="transmembrane region" description="Helical" evidence="1">
    <location>
        <begin position="201"/>
        <end position="219"/>
    </location>
</feature>
<feature type="transmembrane region" description="Helical" evidence="1">
    <location>
        <begin position="52"/>
        <end position="70"/>
    </location>
</feature>
<sequence length="292" mass="31574">MREFAAFIMRSRLHAIAIVGLFGVFSLKVLPLGLLSAAALGLVALRKGWLEGVVIAAGAAAVVWVGWSMMEHRPGLDFPVVFAVWLPLLVCAESLRRTESQGLALIVTGVIVSGFVLGMHWVTGDVVAFWQSWLKRAVAAVPGATVQGFERDGTLRLMNGLVAVLYGFAMMFSLLCARWLQSLVYNPGGFGREFQRLRLPRLALPVIVGAIWASGSVSQTLVADLLMVAIMMYFFVGLAVVHGLVTIRRLHWGWSAPPYVALAFAPQYALVGLALVGAADALIDFRARARKG</sequence>
<evidence type="ECO:0000256" key="1">
    <source>
        <dbReference type="SAM" id="Phobius"/>
    </source>
</evidence>
<evidence type="ECO:0000313" key="3">
    <source>
        <dbReference type="Proteomes" id="UP001162030"/>
    </source>
</evidence>
<feature type="transmembrane region" description="Helical" evidence="1">
    <location>
        <begin position="259"/>
        <end position="283"/>
    </location>
</feature>
<dbReference type="Proteomes" id="UP001162030">
    <property type="component" value="Chromosome"/>
</dbReference>
<feature type="transmembrane region" description="Helical" evidence="1">
    <location>
        <begin position="102"/>
        <end position="122"/>
    </location>
</feature>
<feature type="transmembrane region" description="Helical" evidence="1">
    <location>
        <begin position="225"/>
        <end position="247"/>
    </location>
</feature>
<keyword evidence="1" id="KW-1133">Transmembrane helix</keyword>
<feature type="transmembrane region" description="Helical" evidence="1">
    <location>
        <begin position="157"/>
        <end position="180"/>
    </location>
</feature>
<name>A0ABM9HWP6_9GAMM</name>
<keyword evidence="1" id="KW-0812">Transmembrane</keyword>
<evidence type="ECO:0000313" key="2">
    <source>
        <dbReference type="EMBL" id="CAI8736133.1"/>
    </source>
</evidence>
<feature type="transmembrane region" description="Helical" evidence="1">
    <location>
        <begin position="76"/>
        <end position="95"/>
    </location>
</feature>
<organism evidence="2 3">
    <name type="scientific">Methylocaldum szegediense</name>
    <dbReference type="NCBI Taxonomy" id="73780"/>
    <lineage>
        <taxon>Bacteria</taxon>
        <taxon>Pseudomonadati</taxon>
        <taxon>Pseudomonadota</taxon>
        <taxon>Gammaproteobacteria</taxon>
        <taxon>Methylococcales</taxon>
        <taxon>Methylococcaceae</taxon>
        <taxon>Methylocaldum</taxon>
    </lineage>
</organism>
<gene>
    <name evidence="2" type="ORF">MSZNOR_0375</name>
</gene>
<keyword evidence="3" id="KW-1185">Reference proteome</keyword>
<keyword evidence="1" id="KW-0472">Membrane</keyword>
<dbReference type="EMBL" id="OX458333">
    <property type="protein sequence ID" value="CAI8736133.1"/>
    <property type="molecule type" value="Genomic_DNA"/>
</dbReference>
<reference evidence="2 3" key="1">
    <citation type="submission" date="2023-03" db="EMBL/GenBank/DDBJ databases">
        <authorList>
            <person name="Pearce D."/>
        </authorList>
    </citation>
    <scope>NUCLEOTIDE SEQUENCE [LARGE SCALE GENOMIC DNA]</scope>
    <source>
        <strain evidence="2">Msz</strain>
    </source>
</reference>
<protein>
    <recommendedName>
        <fullName evidence="4">DUF2232 domain-containing protein</fullName>
    </recommendedName>
</protein>
<proteinExistence type="predicted"/>
<accession>A0ABM9HWP6</accession>
<evidence type="ECO:0008006" key="4">
    <source>
        <dbReference type="Google" id="ProtNLM"/>
    </source>
</evidence>